<protein>
    <submittedName>
        <fullName evidence="3">ParB/RepB/Spo0J family partition protein</fullName>
    </submittedName>
</protein>
<feature type="region of interest" description="Disordered" evidence="1">
    <location>
        <begin position="290"/>
        <end position="323"/>
    </location>
</feature>
<dbReference type="CDD" id="cd16387">
    <property type="entry name" value="ParB_N_Srx"/>
    <property type="match status" value="1"/>
</dbReference>
<dbReference type="RefSeq" id="WP_370892738.1">
    <property type="nucleotide sequence ID" value="NZ_JBGJLR010000012.1"/>
</dbReference>
<evidence type="ECO:0000313" key="4">
    <source>
        <dbReference type="Proteomes" id="UP001567350"/>
    </source>
</evidence>
<organism evidence="3 4">
    <name type="scientific">Comamonas jiangduensis</name>
    <dbReference type="NCBI Taxonomy" id="1194168"/>
    <lineage>
        <taxon>Bacteria</taxon>
        <taxon>Pseudomonadati</taxon>
        <taxon>Pseudomonadota</taxon>
        <taxon>Betaproteobacteria</taxon>
        <taxon>Burkholderiales</taxon>
        <taxon>Comamonadaceae</taxon>
        <taxon>Comamonas</taxon>
    </lineage>
</organism>
<keyword evidence="4" id="KW-1185">Reference proteome</keyword>
<proteinExistence type="predicted"/>
<dbReference type="SUPFAM" id="SSF110849">
    <property type="entry name" value="ParB/Sulfiredoxin"/>
    <property type="match status" value="1"/>
</dbReference>
<evidence type="ECO:0000259" key="2">
    <source>
        <dbReference type="SMART" id="SM00470"/>
    </source>
</evidence>
<dbReference type="EMBL" id="JBGJLR010000012">
    <property type="protein sequence ID" value="MEZ2739987.1"/>
    <property type="molecule type" value="Genomic_DNA"/>
</dbReference>
<name>A0ABV4IDW5_9BURK</name>
<reference evidence="3 4" key="1">
    <citation type="submission" date="2024-08" db="EMBL/GenBank/DDBJ databases">
        <authorList>
            <person name="Feng Z."/>
            <person name="Ronholm J."/>
        </authorList>
    </citation>
    <scope>NUCLEOTIDE SEQUENCE [LARGE SCALE GENOMIC DNA]</scope>
    <source>
        <strain evidence="3 4">4-AB0-8</strain>
    </source>
</reference>
<dbReference type="Proteomes" id="UP001567350">
    <property type="component" value="Unassembled WGS sequence"/>
</dbReference>
<accession>A0ABV4IDW5</accession>
<dbReference type="Gene3D" id="3.90.1530.10">
    <property type="entry name" value="Conserved hypothetical protein from pyrococcus furiosus pfu- 392566-001, ParB domain"/>
    <property type="match status" value="1"/>
</dbReference>
<comment type="caution">
    <text evidence="3">The sequence shown here is derived from an EMBL/GenBank/DDBJ whole genome shotgun (WGS) entry which is preliminary data.</text>
</comment>
<sequence length="323" mass="36314">MGFVIHTPEARAAIKELPITALKTDQKLQMRNVGMQKVRDDNDAKRYQAHIKDLARSIGREGQLTPIRVVADDKEGLTYALAEGADNSHPLATRFWLVDGHHRFAALQQIGAETVKVTVLEGMGFDAALVASKLSNSDVVQGVSRHERIENAWSALNLPSDYFRSLPVKEAAKLLGIGEATIKRMRQSIREEAIQRDAIDTTLPRPEQDKQFMRYWSRKDVIHQYSVLTWAVHSKGRRKFNEPSSDAKVFQIKRALVQLVLGDDGRYSNEEVRRALSELGIEAKEHGVSHLDKKYKPHVTQGDSEDEEDGALPLPSMARGEDF</sequence>
<dbReference type="SMART" id="SM00470">
    <property type="entry name" value="ParB"/>
    <property type="match status" value="1"/>
</dbReference>
<gene>
    <name evidence="3" type="ORF">ACBP88_11115</name>
</gene>
<feature type="domain" description="ParB-like N-terminal" evidence="2">
    <location>
        <begin position="31"/>
        <end position="137"/>
    </location>
</feature>
<dbReference type="InterPro" id="IPR003115">
    <property type="entry name" value="ParB_N"/>
</dbReference>
<evidence type="ECO:0000313" key="3">
    <source>
        <dbReference type="EMBL" id="MEZ2739987.1"/>
    </source>
</evidence>
<evidence type="ECO:0000256" key="1">
    <source>
        <dbReference type="SAM" id="MobiDB-lite"/>
    </source>
</evidence>
<dbReference type="InterPro" id="IPR036086">
    <property type="entry name" value="ParB/Sulfiredoxin_sf"/>
</dbReference>
<dbReference type="Pfam" id="PF02195">
    <property type="entry name" value="ParB_N"/>
    <property type="match status" value="1"/>
</dbReference>